<evidence type="ECO:0000256" key="6">
    <source>
        <dbReference type="ARBA" id="ARBA00023170"/>
    </source>
</evidence>
<dbReference type="NCBIfam" id="TIGR00229">
    <property type="entry name" value="sensory_box"/>
    <property type="match status" value="1"/>
</dbReference>
<dbReference type="PANTHER" id="PTHR47429:SF8">
    <property type="entry name" value="PHOTOTROPIN-1-LIKE"/>
    <property type="match status" value="1"/>
</dbReference>
<keyword evidence="1" id="KW-0600">Photoreceptor protein</keyword>
<feature type="region of interest" description="Disordered" evidence="7">
    <location>
        <begin position="461"/>
        <end position="486"/>
    </location>
</feature>
<evidence type="ECO:0000256" key="7">
    <source>
        <dbReference type="SAM" id="MobiDB-lite"/>
    </source>
</evidence>
<evidence type="ECO:0000313" key="10">
    <source>
        <dbReference type="EMBL" id="AML77322.1"/>
    </source>
</evidence>
<feature type="compositionally biased region" description="Low complexity" evidence="7">
    <location>
        <begin position="195"/>
        <end position="205"/>
    </location>
</feature>
<dbReference type="GO" id="GO:0009881">
    <property type="term" value="F:photoreceptor activity"/>
    <property type="evidence" value="ECO:0007669"/>
    <property type="project" value="UniProtKB-KW"/>
</dbReference>
<dbReference type="SMART" id="SM00086">
    <property type="entry name" value="PAC"/>
    <property type="match status" value="1"/>
</dbReference>
<proteinExistence type="evidence at transcript level"/>
<evidence type="ECO:0000256" key="5">
    <source>
        <dbReference type="ARBA" id="ARBA00022991"/>
    </source>
</evidence>
<dbReference type="InterPro" id="IPR000014">
    <property type="entry name" value="PAS"/>
</dbReference>
<keyword evidence="2" id="KW-0716">Sensory transduction</keyword>
<organism evidence="10">
    <name type="scientific">Ptilidium pulcherrimum</name>
    <name type="common">naugehyde liverwort</name>
    <dbReference type="NCBI Taxonomy" id="3143427"/>
    <lineage>
        <taxon>Eukaryota</taxon>
        <taxon>Viridiplantae</taxon>
        <taxon>Streptophyta</taxon>
        <taxon>Embryophyta</taxon>
        <taxon>Marchantiophyta</taxon>
        <taxon>Jungermanniopsida</taxon>
        <taxon>Jungermanniidae</taxon>
        <taxon>Ptilidiales</taxon>
        <taxon>Ptilidiaceae</taxon>
        <taxon>Ptilidium</taxon>
    </lineage>
</organism>
<accession>A0A126WXP1</accession>
<keyword evidence="3" id="KW-0285">Flavoprotein</keyword>
<feature type="compositionally biased region" description="Basic and acidic residues" evidence="7">
    <location>
        <begin position="559"/>
        <end position="569"/>
    </location>
</feature>
<feature type="compositionally biased region" description="Polar residues" evidence="7">
    <location>
        <begin position="529"/>
        <end position="558"/>
    </location>
</feature>
<dbReference type="PROSITE" id="PS50113">
    <property type="entry name" value="PAC"/>
    <property type="match status" value="1"/>
</dbReference>
<name>A0A126WXP1_9MARC</name>
<dbReference type="InterPro" id="IPR035965">
    <property type="entry name" value="PAS-like_dom_sf"/>
</dbReference>
<evidence type="ECO:0000256" key="3">
    <source>
        <dbReference type="ARBA" id="ARBA00022630"/>
    </source>
</evidence>
<dbReference type="GO" id="GO:0005634">
    <property type="term" value="C:nucleus"/>
    <property type="evidence" value="ECO:0007669"/>
    <property type="project" value="TreeGrafter"/>
</dbReference>
<dbReference type="CDD" id="cd00130">
    <property type="entry name" value="PAS"/>
    <property type="match status" value="1"/>
</dbReference>
<feature type="compositionally biased region" description="Polar residues" evidence="7">
    <location>
        <begin position="462"/>
        <end position="472"/>
    </location>
</feature>
<feature type="region of interest" description="Disordered" evidence="7">
    <location>
        <begin position="369"/>
        <end position="440"/>
    </location>
</feature>
<feature type="compositionally biased region" description="Basic and acidic residues" evidence="7">
    <location>
        <begin position="130"/>
        <end position="159"/>
    </location>
</feature>
<dbReference type="Gene3D" id="3.30.450.20">
    <property type="entry name" value="PAS domain"/>
    <property type="match status" value="1"/>
</dbReference>
<dbReference type="PROSITE" id="PS50112">
    <property type="entry name" value="PAS"/>
    <property type="match status" value="1"/>
</dbReference>
<sequence length="592" mass="64430">MGMPFVSSHLELGRNPHRDSLDSFRQTSLLQHAYSSAGAARSSNPLFAKAPGSAWDDALRAAEMLLQGSGGASAAAAGSRSRRGPAVERNTKVEPVEFSLDDLIMELEAAEKDSKSSPAEWEGMLKEMKIDDHGEQRRAHSNGHEIRQSRRSSDSETRRRFSLTEGVSDEVISERAAQWGYGVVLKNSRESTPRTSGSSGSMSSTGGSGGTAPVIPGVSKDVKDALASFQLAFLVCDATHHDYPILYASAGFTTMTGYSADEIVGKNCRFLQGADTDRSEIAKVREVLKNGSIFTGTLLNYKKDGTPFWNLLTLSPIKDDDGKVIKYIGMQAEQPSGRTSKGQKSPAVRAMQAPTALVQHVEKLAAVQAASTSAVNRRHSSNSLPRPPVAPQKASPASRSADWHNGGPEIRTGEQQQGRTSHRYSLQSTPRRSSRNSSVDECIEPDWREAALTLRVGLEGGKTSSFFESPETSARADPDIGHKSRSGRLTSRLVRLFRKDSKRHLETVPSEKEILDFSDSEDERDDPTNKSACSSGSNRHSSGAYSTTRNSGSYTRQEVSVERPRDNRGRPRQSSTSPPFDGDKQQFCIVHT</sequence>
<evidence type="ECO:0000256" key="4">
    <source>
        <dbReference type="ARBA" id="ARBA00022643"/>
    </source>
</evidence>
<feature type="region of interest" description="Disordered" evidence="7">
    <location>
        <begin position="329"/>
        <end position="351"/>
    </location>
</feature>
<feature type="region of interest" description="Disordered" evidence="7">
    <location>
        <begin position="130"/>
        <end position="165"/>
    </location>
</feature>
<feature type="compositionally biased region" description="Polar residues" evidence="7">
    <location>
        <begin position="333"/>
        <end position="343"/>
    </location>
</feature>
<reference evidence="10" key="1">
    <citation type="journal article" date="2016" name="Proc. Natl. Acad. Sci. U.S.A.">
        <title>Functional and topological diversity of LOV domain photoreceptors.</title>
        <authorList>
            <person name="Glantz S.T."/>
            <person name="Carpenter E.J."/>
            <person name="Melkonian M."/>
            <person name="Gardner K.H."/>
            <person name="Boyden E.S."/>
            <person name="Wong G.K."/>
            <person name="Chow B.Y."/>
        </authorList>
    </citation>
    <scope>NUCLEOTIDE SEQUENCE</scope>
    <source>
        <strain evidence="10">HPXA_2136617</strain>
    </source>
</reference>
<keyword evidence="5" id="KW-0157">Chromophore</keyword>
<evidence type="ECO:0000259" key="9">
    <source>
        <dbReference type="PROSITE" id="PS50113"/>
    </source>
</evidence>
<dbReference type="InterPro" id="IPR001610">
    <property type="entry name" value="PAC"/>
</dbReference>
<keyword evidence="6" id="KW-0675">Receptor</keyword>
<feature type="region of interest" description="Disordered" evidence="7">
    <location>
        <begin position="513"/>
        <end position="586"/>
    </location>
</feature>
<feature type="region of interest" description="Disordered" evidence="7">
    <location>
        <begin position="189"/>
        <end position="215"/>
    </location>
</feature>
<dbReference type="InterPro" id="IPR000700">
    <property type="entry name" value="PAS-assoc_C"/>
</dbReference>
<dbReference type="PANTHER" id="PTHR47429">
    <property type="entry name" value="PROTEIN TWIN LOV 1"/>
    <property type="match status" value="1"/>
</dbReference>
<protein>
    <submittedName>
        <fullName evidence="10">Putative LOV domain-containing protein</fullName>
    </submittedName>
</protein>
<evidence type="ECO:0000256" key="2">
    <source>
        <dbReference type="ARBA" id="ARBA00022606"/>
    </source>
</evidence>
<feature type="domain" description="PAS" evidence="8">
    <location>
        <begin position="218"/>
        <end position="291"/>
    </location>
</feature>
<feature type="compositionally biased region" description="Polar residues" evidence="7">
    <location>
        <begin position="413"/>
        <end position="439"/>
    </location>
</feature>
<evidence type="ECO:0000259" key="8">
    <source>
        <dbReference type="PROSITE" id="PS50112"/>
    </source>
</evidence>
<dbReference type="SUPFAM" id="SSF55785">
    <property type="entry name" value="PYP-like sensor domain (PAS domain)"/>
    <property type="match status" value="1"/>
</dbReference>
<keyword evidence="4" id="KW-0288">FMN</keyword>
<dbReference type="GO" id="GO:0009637">
    <property type="term" value="P:response to blue light"/>
    <property type="evidence" value="ECO:0007669"/>
    <property type="project" value="UniProtKB-ARBA"/>
</dbReference>
<feature type="compositionally biased region" description="Acidic residues" evidence="7">
    <location>
        <begin position="516"/>
        <end position="525"/>
    </location>
</feature>
<evidence type="ECO:0000256" key="1">
    <source>
        <dbReference type="ARBA" id="ARBA00022543"/>
    </source>
</evidence>
<feature type="region of interest" description="Disordered" evidence="7">
    <location>
        <begin position="72"/>
        <end position="92"/>
    </location>
</feature>
<dbReference type="Pfam" id="PF13426">
    <property type="entry name" value="PAS_9"/>
    <property type="match status" value="1"/>
</dbReference>
<feature type="domain" description="PAC" evidence="9">
    <location>
        <begin position="292"/>
        <end position="346"/>
    </location>
</feature>
<dbReference type="AlphaFoldDB" id="A0A126WXP1"/>
<dbReference type="EMBL" id="KU699342">
    <property type="protein sequence ID" value="AML77322.1"/>
    <property type="molecule type" value="mRNA"/>
</dbReference>